<evidence type="ECO:0000256" key="1">
    <source>
        <dbReference type="ARBA" id="ARBA00008007"/>
    </source>
</evidence>
<name>A0A269PCZ2_9CORY</name>
<reference evidence="3 4" key="1">
    <citation type="submission" date="2017-08" db="EMBL/GenBank/DDBJ databases">
        <authorList>
            <person name="de Groot N.N."/>
        </authorList>
    </citation>
    <scope>NUCLEOTIDE SEQUENCE [LARGE SCALE GENOMIC DNA]</scope>
    <source>
        <strain evidence="3 4">NBT06-6</strain>
    </source>
</reference>
<dbReference type="RefSeq" id="WP_095278804.1">
    <property type="nucleotide sequence ID" value="NZ_CP047655.1"/>
</dbReference>
<dbReference type="InterPro" id="IPR000836">
    <property type="entry name" value="PRTase_dom"/>
</dbReference>
<dbReference type="PANTHER" id="PTHR47505">
    <property type="entry name" value="DNA UTILIZATION PROTEIN YHGH"/>
    <property type="match status" value="1"/>
</dbReference>
<evidence type="ECO:0000313" key="4">
    <source>
        <dbReference type="Proteomes" id="UP000215771"/>
    </source>
</evidence>
<comment type="caution">
    <text evidence="3">The sequence shown here is derived from an EMBL/GenBank/DDBJ whole genome shotgun (WGS) entry which is preliminary data.</text>
</comment>
<gene>
    <name evidence="3" type="ORF">CIG21_10590</name>
</gene>
<keyword evidence="3" id="KW-0328">Glycosyltransferase</keyword>
<organism evidence="3 4">
    <name type="scientific">Corynebacterium hadale</name>
    <dbReference type="NCBI Taxonomy" id="2026255"/>
    <lineage>
        <taxon>Bacteria</taxon>
        <taxon>Bacillati</taxon>
        <taxon>Actinomycetota</taxon>
        <taxon>Actinomycetes</taxon>
        <taxon>Mycobacteriales</taxon>
        <taxon>Corynebacteriaceae</taxon>
        <taxon>Corynebacterium</taxon>
    </lineage>
</organism>
<dbReference type="AlphaFoldDB" id="A0A269PCZ2"/>
<sequence length="205" mass="20768">MLGGVADLILPRYCAGCGEPGAVLCGRCRTLLAAPPTRVFPNVAVHAPVFALGPYAGAHRGVILAMKERKNLAVRRHVGAVIGAAMEFLEVRGDLADVDALVPAPTRAASARERGGDPVQAVCQASGRATVPALELDPRTADQSELDEAGRRANLAGAVRVTATPAGNVVVVDDVVTTGATLGASVAGLLAHGVQVVGCLTLAEA</sequence>
<evidence type="ECO:0000313" key="3">
    <source>
        <dbReference type="EMBL" id="PAJ68583.1"/>
    </source>
</evidence>
<dbReference type="SUPFAM" id="SSF53271">
    <property type="entry name" value="PRTase-like"/>
    <property type="match status" value="1"/>
</dbReference>
<dbReference type="Gene3D" id="3.40.50.2020">
    <property type="match status" value="1"/>
</dbReference>
<keyword evidence="3" id="KW-0808">Transferase</keyword>
<dbReference type="Proteomes" id="UP000215771">
    <property type="component" value="Unassembled WGS sequence"/>
</dbReference>
<evidence type="ECO:0000259" key="2">
    <source>
        <dbReference type="Pfam" id="PF00156"/>
    </source>
</evidence>
<proteinExistence type="inferred from homology"/>
<comment type="similarity">
    <text evidence="1">Belongs to the ComF/GntX family.</text>
</comment>
<feature type="domain" description="Phosphoribosyltransferase" evidence="2">
    <location>
        <begin position="168"/>
        <end position="203"/>
    </location>
</feature>
<dbReference type="InterPro" id="IPR051910">
    <property type="entry name" value="ComF/GntX_DNA_util-trans"/>
</dbReference>
<dbReference type="InterPro" id="IPR029057">
    <property type="entry name" value="PRTase-like"/>
</dbReference>
<dbReference type="EMBL" id="NQMQ01000024">
    <property type="protein sequence ID" value="PAJ68583.1"/>
    <property type="molecule type" value="Genomic_DNA"/>
</dbReference>
<protein>
    <submittedName>
        <fullName evidence="3">Phosphoribosyltransferase</fullName>
    </submittedName>
</protein>
<dbReference type="Pfam" id="PF00156">
    <property type="entry name" value="Pribosyltran"/>
    <property type="match status" value="1"/>
</dbReference>
<dbReference type="GO" id="GO:0016757">
    <property type="term" value="F:glycosyltransferase activity"/>
    <property type="evidence" value="ECO:0007669"/>
    <property type="project" value="UniProtKB-KW"/>
</dbReference>
<accession>A0A269PCZ2</accession>
<dbReference type="PANTHER" id="PTHR47505:SF1">
    <property type="entry name" value="DNA UTILIZATION PROTEIN YHGH"/>
    <property type="match status" value="1"/>
</dbReference>